<organism evidence="9 10">
    <name type="scientific">Marinisporobacter balticus</name>
    <dbReference type="NCBI Taxonomy" id="2018667"/>
    <lineage>
        <taxon>Bacteria</taxon>
        <taxon>Bacillati</taxon>
        <taxon>Bacillota</taxon>
        <taxon>Clostridia</taxon>
        <taxon>Peptostreptococcales</taxon>
        <taxon>Thermotaleaceae</taxon>
        <taxon>Marinisporobacter</taxon>
    </lineage>
</organism>
<reference evidence="9 10" key="1">
    <citation type="submission" date="2019-03" db="EMBL/GenBank/DDBJ databases">
        <title>Genomic Encyclopedia of Type Strains, Phase IV (KMG-IV): sequencing the most valuable type-strain genomes for metagenomic binning, comparative biology and taxonomic classification.</title>
        <authorList>
            <person name="Goeker M."/>
        </authorList>
    </citation>
    <scope>NUCLEOTIDE SEQUENCE [LARGE SCALE GENOMIC DNA]</scope>
    <source>
        <strain evidence="9 10">DSM 102940</strain>
    </source>
</reference>
<evidence type="ECO:0000256" key="3">
    <source>
        <dbReference type="ARBA" id="ARBA00022475"/>
    </source>
</evidence>
<protein>
    <submittedName>
        <fullName evidence="9">Putative Mg2+ transporter-C (MgtC) family protein</fullName>
    </submittedName>
</protein>
<gene>
    <name evidence="9" type="ORF">EV214_1575</name>
</gene>
<evidence type="ECO:0000256" key="2">
    <source>
        <dbReference type="ARBA" id="ARBA00009298"/>
    </source>
</evidence>
<dbReference type="GO" id="GO:0005886">
    <property type="term" value="C:plasma membrane"/>
    <property type="evidence" value="ECO:0007669"/>
    <property type="project" value="UniProtKB-SubCell"/>
</dbReference>
<keyword evidence="5 7" id="KW-1133">Transmembrane helix</keyword>
<evidence type="ECO:0000256" key="5">
    <source>
        <dbReference type="ARBA" id="ARBA00022989"/>
    </source>
</evidence>
<proteinExistence type="inferred from homology"/>
<keyword evidence="3" id="KW-1003">Cell membrane</keyword>
<evidence type="ECO:0000256" key="7">
    <source>
        <dbReference type="SAM" id="Phobius"/>
    </source>
</evidence>
<keyword evidence="10" id="KW-1185">Reference proteome</keyword>
<dbReference type="InterPro" id="IPR002912">
    <property type="entry name" value="ACT_dom"/>
</dbReference>
<evidence type="ECO:0000256" key="6">
    <source>
        <dbReference type="ARBA" id="ARBA00023136"/>
    </source>
</evidence>
<dbReference type="PANTHER" id="PTHR33778:SF1">
    <property type="entry name" value="MAGNESIUM TRANSPORTER YHID-RELATED"/>
    <property type="match status" value="1"/>
</dbReference>
<feature type="domain" description="ACT" evidence="8">
    <location>
        <begin position="145"/>
        <end position="228"/>
    </location>
</feature>
<evidence type="ECO:0000313" key="9">
    <source>
        <dbReference type="EMBL" id="TCO67731.1"/>
    </source>
</evidence>
<dbReference type="InterPro" id="IPR003416">
    <property type="entry name" value="MgtC/SapB/SrpB/YhiD_fam"/>
</dbReference>
<dbReference type="RefSeq" id="WP_132248441.1">
    <property type="nucleotide sequence ID" value="NZ_SLWV01000057.1"/>
</dbReference>
<dbReference type="AlphaFoldDB" id="A0A4R2K3L5"/>
<dbReference type="PROSITE" id="PS51671">
    <property type="entry name" value="ACT"/>
    <property type="match status" value="1"/>
</dbReference>
<dbReference type="InterPro" id="IPR049177">
    <property type="entry name" value="MgtC_SapB_SrpB_YhiD_N"/>
</dbReference>
<dbReference type="CDD" id="cd02116">
    <property type="entry name" value="ACT"/>
    <property type="match status" value="1"/>
</dbReference>
<comment type="subcellular location">
    <subcellularLocation>
        <location evidence="1">Cell membrane</location>
        <topology evidence="1">Multi-pass membrane protein</topology>
    </subcellularLocation>
</comment>
<comment type="caution">
    <text evidence="9">The sequence shown here is derived from an EMBL/GenBank/DDBJ whole genome shotgun (WGS) entry which is preliminary data.</text>
</comment>
<keyword evidence="6 7" id="KW-0472">Membrane</keyword>
<evidence type="ECO:0000313" key="10">
    <source>
        <dbReference type="Proteomes" id="UP000294919"/>
    </source>
</evidence>
<dbReference type="EMBL" id="SLWV01000057">
    <property type="protein sequence ID" value="TCO67731.1"/>
    <property type="molecule type" value="Genomic_DNA"/>
</dbReference>
<feature type="transmembrane region" description="Helical" evidence="7">
    <location>
        <begin position="67"/>
        <end position="84"/>
    </location>
</feature>
<evidence type="ECO:0000259" key="8">
    <source>
        <dbReference type="PROSITE" id="PS51671"/>
    </source>
</evidence>
<accession>A0A4R2K3L5</accession>
<dbReference type="PRINTS" id="PR01837">
    <property type="entry name" value="MGTCSAPBPROT"/>
</dbReference>
<dbReference type="PANTHER" id="PTHR33778">
    <property type="entry name" value="PROTEIN MGTC"/>
    <property type="match status" value="1"/>
</dbReference>
<comment type="similarity">
    <text evidence="2">Belongs to the MgtC/SapB family.</text>
</comment>
<sequence length="233" mass="25285">MISTFEVIIRLILSAIIGGLIGMEREVNNRPAGLRTHILVTIGSALIMLISIYGFDNLGKSGDPARLAAQVVNGIGFLGAGTIMRNGNDIKGLTTAASIWVCGGMGLAIGGGYYVGGLATAAIVLYCLMGLGTFEKRLVKKKYKGLILKCTERAGLVGDVGQVFGANNITIKDIKIFRNTDEDNCQMDEFQEDIEEKVIDIQFMLKTCVQFSKIDFNNEIKKVKGVQQVIWND</sequence>
<evidence type="ECO:0000256" key="1">
    <source>
        <dbReference type="ARBA" id="ARBA00004651"/>
    </source>
</evidence>
<feature type="transmembrane region" description="Helical" evidence="7">
    <location>
        <begin position="35"/>
        <end position="55"/>
    </location>
</feature>
<keyword evidence="4 7" id="KW-0812">Transmembrane</keyword>
<evidence type="ECO:0000256" key="4">
    <source>
        <dbReference type="ARBA" id="ARBA00022692"/>
    </source>
</evidence>
<name>A0A4R2K3L5_9FIRM</name>
<dbReference type="Proteomes" id="UP000294919">
    <property type="component" value="Unassembled WGS sequence"/>
</dbReference>
<feature type="transmembrane region" description="Helical" evidence="7">
    <location>
        <begin position="113"/>
        <end position="134"/>
    </location>
</feature>
<dbReference type="OrthoDB" id="9811198at2"/>
<feature type="transmembrane region" description="Helical" evidence="7">
    <location>
        <begin position="7"/>
        <end position="23"/>
    </location>
</feature>
<dbReference type="Pfam" id="PF02308">
    <property type="entry name" value="MgtC"/>
    <property type="match status" value="1"/>
</dbReference>